<dbReference type="SUPFAM" id="SSF46934">
    <property type="entry name" value="UBA-like"/>
    <property type="match status" value="1"/>
</dbReference>
<keyword evidence="8" id="KW-0064">Aspartyl protease</keyword>
<dbReference type="InterPro" id="IPR019103">
    <property type="entry name" value="Peptidase_aspartic_DDI1-type"/>
</dbReference>
<evidence type="ECO:0000256" key="4">
    <source>
        <dbReference type="ARBA" id="ARBA00011128"/>
    </source>
</evidence>
<dbReference type="SMART" id="SM00165">
    <property type="entry name" value="UBA"/>
    <property type="match status" value="1"/>
</dbReference>
<dbReference type="CDD" id="cd14309">
    <property type="entry name" value="UBA_scDdi1_like"/>
    <property type="match status" value="1"/>
</dbReference>
<evidence type="ECO:0000256" key="1">
    <source>
        <dbReference type="ARBA" id="ARBA00003231"/>
    </source>
</evidence>
<sequence length="429" mass="47008">MVSLSAAVDETGYVFSIEVPDDLAWGDFKAYLSAETGIEPEDQAIQLNGKELNGEITETLEQLGLKNDEMLIIKKRSNHEPGRDTHGGISLGRSVGPDQRIEMLRQELLRNPEMRRQVSQMNPVIDQCIDDAERFRDVVGPALEQTGLLQGGGQQLPGGVSSEEWMRLQQDPDNPDNQKRIMELIEQDQIEENMRAALEMTPESFASVTMLYINVEVNGHPVKAFVDSGAQTTIMSTRLAESCNLTRLIDKRFKGEARGVGKTEIVGRIHSAQLKIEDRFIPCSFTVLDTHVDMLLGLDMLRRHQACIDLKNNKLVIEGIETEFLPEAEVPKEQLLAGGQQLGTSEPKQAKLPSSTQSSSSASSTAAAAAAAAAESRSRARSSVQQPQLKVDESVVSNLMALGFSRDEVIRALQQAGGNAEIAASLLFQ</sequence>
<comment type="subcellular location">
    <subcellularLocation>
        <location evidence="2">Cytoplasm</location>
    </subcellularLocation>
</comment>
<dbReference type="PANTHER" id="PTHR12917:SF1">
    <property type="entry name" value="AT13091P"/>
    <property type="match status" value="1"/>
</dbReference>
<gene>
    <name evidence="13" type="ORF">BN1211_3270</name>
</gene>
<evidence type="ECO:0000259" key="12">
    <source>
        <dbReference type="PROSITE" id="PS50053"/>
    </source>
</evidence>
<protein>
    <recommendedName>
        <fullName evidence="5">DNA damage-inducible protein 1</fullName>
    </recommendedName>
</protein>
<dbReference type="Gene3D" id="2.40.70.10">
    <property type="entry name" value="Acid Proteases"/>
    <property type="match status" value="1"/>
</dbReference>
<keyword evidence="7" id="KW-0645">Protease</keyword>
<dbReference type="EMBL" id="CDQK01000003">
    <property type="protein sequence ID" value="CEP22820.1"/>
    <property type="molecule type" value="Genomic_DNA"/>
</dbReference>
<evidence type="ECO:0000259" key="11">
    <source>
        <dbReference type="PROSITE" id="PS50030"/>
    </source>
</evidence>
<dbReference type="Proteomes" id="UP000038830">
    <property type="component" value="Unassembled WGS sequence"/>
</dbReference>
<evidence type="ECO:0000256" key="10">
    <source>
        <dbReference type="SAM" id="MobiDB-lite"/>
    </source>
</evidence>
<evidence type="ECO:0000313" key="13">
    <source>
        <dbReference type="EMBL" id="CEP22820.1"/>
    </source>
</evidence>
<dbReference type="Gene3D" id="3.10.20.90">
    <property type="entry name" value="Phosphatidylinositol 3-kinase Catalytic Subunit, Chain A, domain 1"/>
    <property type="match status" value="1"/>
</dbReference>
<dbReference type="GO" id="GO:0006508">
    <property type="term" value="P:proteolysis"/>
    <property type="evidence" value="ECO:0007669"/>
    <property type="project" value="UniProtKB-KW"/>
</dbReference>
<keyword evidence="6" id="KW-0963">Cytoplasm</keyword>
<accession>A0A0H5C422</accession>
<dbReference type="SUPFAM" id="SSF54236">
    <property type="entry name" value="Ubiquitin-like"/>
    <property type="match status" value="1"/>
</dbReference>
<reference evidence="14" key="1">
    <citation type="journal article" date="2015" name="J. Biotechnol.">
        <title>The structure of the Cyberlindnera jadinii genome and its relation to Candida utilis analyzed by the occurrence of single nucleotide polymorphisms.</title>
        <authorList>
            <person name="Rupp O."/>
            <person name="Brinkrolf K."/>
            <person name="Buerth C."/>
            <person name="Kunigo M."/>
            <person name="Schneider J."/>
            <person name="Jaenicke S."/>
            <person name="Goesmann A."/>
            <person name="Puehler A."/>
            <person name="Jaeger K.-E."/>
            <person name="Ernst J.F."/>
        </authorList>
    </citation>
    <scope>NUCLEOTIDE SEQUENCE [LARGE SCALE GENOMIC DNA]</scope>
    <source>
        <strain evidence="14">ATCC 18201 / CBS 1600 / BCRC 20928 / JCM 3617 / NBRC 0987 / NRRL Y-1542</strain>
    </source>
</reference>
<dbReference type="InterPro" id="IPR029071">
    <property type="entry name" value="Ubiquitin-like_domsf"/>
</dbReference>
<dbReference type="CDD" id="cd01796">
    <property type="entry name" value="Ubl_Ddi1_like"/>
    <property type="match status" value="1"/>
</dbReference>
<dbReference type="PROSITE" id="PS50030">
    <property type="entry name" value="UBA"/>
    <property type="match status" value="1"/>
</dbReference>
<organism evidence="13 14">
    <name type="scientific">Cyberlindnera jadinii (strain ATCC 18201 / CBS 1600 / BCRC 20928 / JCM 3617 / NBRC 0987 / NRRL Y-1542)</name>
    <name type="common">Torula yeast</name>
    <name type="synonym">Candida utilis</name>
    <dbReference type="NCBI Taxonomy" id="983966"/>
    <lineage>
        <taxon>Eukaryota</taxon>
        <taxon>Fungi</taxon>
        <taxon>Dikarya</taxon>
        <taxon>Ascomycota</taxon>
        <taxon>Saccharomycotina</taxon>
        <taxon>Saccharomycetes</taxon>
        <taxon>Phaffomycetales</taxon>
        <taxon>Phaffomycetaceae</taxon>
        <taxon>Cyberlindnera</taxon>
    </lineage>
</organism>
<dbReference type="GO" id="GO:0005737">
    <property type="term" value="C:cytoplasm"/>
    <property type="evidence" value="ECO:0007669"/>
    <property type="project" value="UniProtKB-SubCell"/>
</dbReference>
<evidence type="ECO:0000256" key="8">
    <source>
        <dbReference type="ARBA" id="ARBA00022750"/>
    </source>
</evidence>
<comment type="function">
    <text evidence="1">Probable aspartic protease. May be involved in the regulation of exocytosis. Acts as a linker between the 19S proteasome and polyubiquitinated proteins via UBA domain interactions with ubiquitin for their subsequent degradation. Required for S-phase checkpoint control.</text>
</comment>
<evidence type="ECO:0000313" key="14">
    <source>
        <dbReference type="Proteomes" id="UP000038830"/>
    </source>
</evidence>
<dbReference type="CDD" id="cd05479">
    <property type="entry name" value="RP_DDI"/>
    <property type="match status" value="1"/>
</dbReference>
<comment type="subunit">
    <text evidence="4">Binds ubiquitin and polyubiquitinated proteins.</text>
</comment>
<feature type="domain" description="UBA" evidence="11">
    <location>
        <begin position="390"/>
        <end position="429"/>
    </location>
</feature>
<dbReference type="InterPro" id="IPR009060">
    <property type="entry name" value="UBA-like_sf"/>
</dbReference>
<evidence type="ECO:0000256" key="2">
    <source>
        <dbReference type="ARBA" id="ARBA00004496"/>
    </source>
</evidence>
<dbReference type="InterPro" id="IPR015940">
    <property type="entry name" value="UBA"/>
</dbReference>
<evidence type="ECO:0000256" key="5">
    <source>
        <dbReference type="ARBA" id="ARBA00021491"/>
    </source>
</evidence>
<keyword evidence="9" id="KW-0378">Hydrolase</keyword>
<proteinExistence type="inferred from homology"/>
<dbReference type="InterPro" id="IPR000626">
    <property type="entry name" value="Ubiquitin-like_dom"/>
</dbReference>
<feature type="region of interest" description="Disordered" evidence="10">
    <location>
        <begin position="344"/>
        <end position="364"/>
    </location>
</feature>
<feature type="domain" description="Ubiquitin-like" evidence="12">
    <location>
        <begin position="2"/>
        <end position="73"/>
    </location>
</feature>
<dbReference type="InterPro" id="IPR021109">
    <property type="entry name" value="Peptidase_aspartic_dom_sf"/>
</dbReference>
<dbReference type="AlphaFoldDB" id="A0A0H5C422"/>
<dbReference type="PANTHER" id="PTHR12917">
    <property type="entry name" value="ASPARTYL PROTEASE DDI-RELATED"/>
    <property type="match status" value="1"/>
</dbReference>
<evidence type="ECO:0000256" key="6">
    <source>
        <dbReference type="ARBA" id="ARBA00022490"/>
    </source>
</evidence>
<dbReference type="Pfam" id="PF09668">
    <property type="entry name" value="Asp_protease"/>
    <property type="match status" value="1"/>
</dbReference>
<evidence type="ECO:0000256" key="9">
    <source>
        <dbReference type="ARBA" id="ARBA00022801"/>
    </source>
</evidence>
<dbReference type="SUPFAM" id="SSF50630">
    <property type="entry name" value="Acid proteases"/>
    <property type="match status" value="1"/>
</dbReference>
<name>A0A0H5C422_CYBJN</name>
<dbReference type="GO" id="GO:0004190">
    <property type="term" value="F:aspartic-type endopeptidase activity"/>
    <property type="evidence" value="ECO:0007669"/>
    <property type="project" value="UniProtKB-KW"/>
</dbReference>
<dbReference type="Gene3D" id="1.10.8.10">
    <property type="entry name" value="DNA helicase RuvA subunit, C-terminal domain"/>
    <property type="match status" value="1"/>
</dbReference>
<comment type="similarity">
    <text evidence="3">Belongs to the DDI1 family.</text>
</comment>
<dbReference type="PROSITE" id="PS50053">
    <property type="entry name" value="UBIQUITIN_2"/>
    <property type="match status" value="1"/>
</dbReference>
<dbReference type="InterPro" id="IPR033882">
    <property type="entry name" value="DDI1_N"/>
</dbReference>
<evidence type="ECO:0000256" key="7">
    <source>
        <dbReference type="ARBA" id="ARBA00022670"/>
    </source>
</evidence>
<evidence type="ECO:0000256" key="3">
    <source>
        <dbReference type="ARBA" id="ARBA00009136"/>
    </source>
</evidence>
<dbReference type="Pfam" id="PF00627">
    <property type="entry name" value="UBA"/>
    <property type="match status" value="1"/>
</dbReference>
<feature type="compositionally biased region" description="Low complexity" evidence="10">
    <location>
        <begin position="354"/>
        <end position="364"/>
    </location>
</feature>